<keyword evidence="4" id="KW-0904">Protein phosphatase</keyword>
<dbReference type="Gene3D" id="3.40.50.2300">
    <property type="match status" value="1"/>
</dbReference>
<dbReference type="SUPFAM" id="SSF52788">
    <property type="entry name" value="Phosphotyrosine protein phosphatases I"/>
    <property type="match status" value="1"/>
</dbReference>
<keyword evidence="9" id="KW-1185">Reference proteome</keyword>
<dbReference type="OrthoDB" id="9784339at2"/>
<dbReference type="SMART" id="SM00226">
    <property type="entry name" value="LMWPc"/>
    <property type="match status" value="1"/>
</dbReference>
<dbReference type="Pfam" id="PF01451">
    <property type="entry name" value="LMWPc"/>
    <property type="match status" value="1"/>
</dbReference>
<sequence>MSTSATSTNTSKSNPSKSNPSKSNPLTLTFVCTGNICRSPMAEVIFAHAVAEAGLADQVRAISCGTGDWHVGQQADERARAELAAHGYDGEAHRASQFGPEDEAADLIVALDSGHRDRLLRRGMDPKKVRLLRSFDPASPAGASVDDPYYGGPEGFSRTREEIEAAVPGLLDWAKQKVAER</sequence>
<dbReference type="EMBL" id="FOPJ01000002">
    <property type="protein sequence ID" value="SFG30221.1"/>
    <property type="molecule type" value="Genomic_DNA"/>
</dbReference>
<feature type="domain" description="Phosphotyrosine protein phosphatase I" evidence="7">
    <location>
        <begin position="26"/>
        <end position="173"/>
    </location>
</feature>
<dbReference type="RefSeq" id="WP_092284164.1">
    <property type="nucleotide sequence ID" value="NZ_FOPJ01000002.1"/>
</dbReference>
<dbReference type="STRING" id="185761.SAMN05660282_00557"/>
<evidence type="ECO:0000259" key="7">
    <source>
        <dbReference type="SMART" id="SM00226"/>
    </source>
</evidence>
<dbReference type="InterPro" id="IPR017867">
    <property type="entry name" value="Tyr_phospatase_low_mol_wt"/>
</dbReference>
<dbReference type="PANTHER" id="PTHR11717">
    <property type="entry name" value="LOW MOLECULAR WEIGHT PROTEIN TYROSINE PHOSPHATASE"/>
    <property type="match status" value="1"/>
</dbReference>
<dbReference type="Proteomes" id="UP000199065">
    <property type="component" value="Unassembled WGS sequence"/>
</dbReference>
<evidence type="ECO:0000313" key="9">
    <source>
        <dbReference type="Proteomes" id="UP000199065"/>
    </source>
</evidence>
<protein>
    <recommendedName>
        <fullName evidence="2">protein-tyrosine-phosphatase</fullName>
        <ecNumber evidence="2">3.1.3.48</ecNumber>
    </recommendedName>
</protein>
<dbReference type="EC" id="3.1.3.48" evidence="2"/>
<comment type="similarity">
    <text evidence="1">Belongs to the low molecular weight phosphotyrosine protein phosphatase family.</text>
</comment>
<evidence type="ECO:0000256" key="1">
    <source>
        <dbReference type="ARBA" id="ARBA00011063"/>
    </source>
</evidence>
<dbReference type="InterPro" id="IPR036196">
    <property type="entry name" value="Ptyr_pPase_sf"/>
</dbReference>
<organism evidence="8 9">
    <name type="scientific">Corynebacterium spheniscorum</name>
    <dbReference type="NCBI Taxonomy" id="185761"/>
    <lineage>
        <taxon>Bacteria</taxon>
        <taxon>Bacillati</taxon>
        <taxon>Actinomycetota</taxon>
        <taxon>Actinomycetes</taxon>
        <taxon>Mycobacteriales</taxon>
        <taxon>Corynebacteriaceae</taxon>
        <taxon>Corynebacterium</taxon>
    </lineage>
</organism>
<proteinExistence type="inferred from homology"/>
<feature type="active site" description="Nucleophile" evidence="5">
    <location>
        <position position="32"/>
    </location>
</feature>
<feature type="active site" description="Proton donor" evidence="5">
    <location>
        <position position="147"/>
    </location>
</feature>
<dbReference type="GO" id="GO:0004725">
    <property type="term" value="F:protein tyrosine phosphatase activity"/>
    <property type="evidence" value="ECO:0007669"/>
    <property type="project" value="UniProtKB-EC"/>
</dbReference>
<dbReference type="InterPro" id="IPR050438">
    <property type="entry name" value="LMW_PTPase"/>
</dbReference>
<dbReference type="AlphaFoldDB" id="A0A1I2QX24"/>
<reference evidence="8 9" key="1">
    <citation type="submission" date="2016-10" db="EMBL/GenBank/DDBJ databases">
        <authorList>
            <person name="de Groot N.N."/>
        </authorList>
    </citation>
    <scope>NUCLEOTIDE SEQUENCE [LARGE SCALE GENOMIC DNA]</scope>
    <source>
        <strain>J11</strain>
        <strain evidence="9">PG 39</strain>
    </source>
</reference>
<dbReference type="InterPro" id="IPR023485">
    <property type="entry name" value="Ptyr_pPase"/>
</dbReference>
<evidence type="ECO:0000313" key="8">
    <source>
        <dbReference type="EMBL" id="SFG30221.1"/>
    </source>
</evidence>
<evidence type="ECO:0000256" key="6">
    <source>
        <dbReference type="SAM" id="MobiDB-lite"/>
    </source>
</evidence>
<name>A0A1I2QX24_9CORY</name>
<keyword evidence="3" id="KW-0378">Hydrolase</keyword>
<dbReference type="CDD" id="cd16343">
    <property type="entry name" value="LMWPTP"/>
    <property type="match status" value="1"/>
</dbReference>
<dbReference type="PRINTS" id="PR00719">
    <property type="entry name" value="LMWPTPASE"/>
</dbReference>
<feature type="active site" evidence="5">
    <location>
        <position position="38"/>
    </location>
</feature>
<accession>A0A1I2QX24</accession>
<dbReference type="PANTHER" id="PTHR11717:SF7">
    <property type="entry name" value="LOW MOLECULAR WEIGHT PHOSPHOTYROSINE PROTEIN PHOSPHATASE"/>
    <property type="match status" value="1"/>
</dbReference>
<evidence type="ECO:0000256" key="2">
    <source>
        <dbReference type="ARBA" id="ARBA00013064"/>
    </source>
</evidence>
<feature type="region of interest" description="Disordered" evidence="6">
    <location>
        <begin position="1"/>
        <end position="25"/>
    </location>
</feature>
<gene>
    <name evidence="8" type="ORF">SAMN05660282_00557</name>
</gene>
<evidence type="ECO:0000256" key="4">
    <source>
        <dbReference type="ARBA" id="ARBA00022912"/>
    </source>
</evidence>
<evidence type="ECO:0000256" key="5">
    <source>
        <dbReference type="PIRSR" id="PIRSR617867-1"/>
    </source>
</evidence>
<evidence type="ECO:0000256" key="3">
    <source>
        <dbReference type="ARBA" id="ARBA00022801"/>
    </source>
</evidence>